<accession>A0A7X4HMP2</accession>
<dbReference type="InterPro" id="IPR011004">
    <property type="entry name" value="Trimer_LpxA-like_sf"/>
</dbReference>
<dbReference type="SUPFAM" id="SSF51161">
    <property type="entry name" value="Trimeric LpxA-like enzymes"/>
    <property type="match status" value="1"/>
</dbReference>
<evidence type="ECO:0000313" key="8">
    <source>
        <dbReference type="Proteomes" id="UP000460132"/>
    </source>
</evidence>
<dbReference type="GO" id="GO:0009001">
    <property type="term" value="F:serine O-acetyltransferase activity"/>
    <property type="evidence" value="ECO:0007669"/>
    <property type="project" value="UniProtKB-EC"/>
</dbReference>
<dbReference type="InterPro" id="IPR001451">
    <property type="entry name" value="Hexapep"/>
</dbReference>
<dbReference type="InterPro" id="IPR045304">
    <property type="entry name" value="LbH_SAT"/>
</dbReference>
<evidence type="ECO:0000256" key="2">
    <source>
        <dbReference type="ARBA" id="ARBA00018522"/>
    </source>
</evidence>
<dbReference type="GO" id="GO:0005737">
    <property type="term" value="C:cytoplasm"/>
    <property type="evidence" value="ECO:0007669"/>
    <property type="project" value="InterPro"/>
</dbReference>
<dbReference type="InterPro" id="IPR005881">
    <property type="entry name" value="Ser_O-AcTrfase"/>
</dbReference>
<reference evidence="7 8" key="1">
    <citation type="submission" date="2020-01" db="EMBL/GenBank/DDBJ databases">
        <title>Vaginal microbiome of pregnant Indian women: Insights into the genome of dominants Lactobacillus species.</title>
        <authorList>
            <person name="Das B."/>
            <person name="Mehta O."/>
            <person name="Ghosh T.S."/>
            <person name="Kothidar A."/>
            <person name="Gowtham M.R."/>
            <person name="Mitra R."/>
            <person name="Kshetrapal P."/>
            <person name="Wadhwa N."/>
            <person name="Thiruvengadam R."/>
            <person name="Nair G.B."/>
            <person name="Bhatnagar S."/>
            <person name="Pore S."/>
        </authorList>
    </citation>
    <scope>NUCLEOTIDE SEQUENCE [LARGE SCALE GENOMIC DNA]</scope>
    <source>
        <strain evidence="7 8">Indica2</strain>
    </source>
</reference>
<sequence length="172" mass="19545">MSFNEYISSDKNKWGKRKGLIFLPQYKFVYLKRKCEYWRSKNKLIFIFWRLIYQHYETKYLMDVPAKTIIGKGFKIEHLGGVVVNPDAKLGNDVTILNNVLIGMEKRGKRTGSPDIGNKVYIASGAVITGKIKVGSNVLIAANSFVNFDVPNNSIVIGNKIIKSNKATDYYI</sequence>
<gene>
    <name evidence="7" type="ORF">GTK63_00685</name>
</gene>
<dbReference type="Proteomes" id="UP000460132">
    <property type="component" value="Unassembled WGS sequence"/>
</dbReference>
<comment type="similarity">
    <text evidence="1 6">Belongs to the transferase hexapeptide repeat family.</text>
</comment>
<name>A0A7X4HMP2_9LACO</name>
<dbReference type="Pfam" id="PF00132">
    <property type="entry name" value="Hexapep"/>
    <property type="match status" value="1"/>
</dbReference>
<evidence type="ECO:0000256" key="4">
    <source>
        <dbReference type="ARBA" id="ARBA00022737"/>
    </source>
</evidence>
<evidence type="ECO:0000256" key="5">
    <source>
        <dbReference type="ARBA" id="ARBA00023315"/>
    </source>
</evidence>
<dbReference type="InterPro" id="IPR018357">
    <property type="entry name" value="Hexapep_transf_CS"/>
</dbReference>
<dbReference type="Gene3D" id="2.160.10.10">
    <property type="entry name" value="Hexapeptide repeat proteins"/>
    <property type="match status" value="1"/>
</dbReference>
<dbReference type="EMBL" id="WWFF01000001">
    <property type="protein sequence ID" value="MYN52858.1"/>
    <property type="molecule type" value="Genomic_DNA"/>
</dbReference>
<dbReference type="AlphaFoldDB" id="A0A7X4HMP2"/>
<comment type="catalytic activity">
    <reaction evidence="6">
        <text>L-serine + acetyl-CoA = O-acetyl-L-serine + CoA</text>
        <dbReference type="Rhea" id="RHEA:24560"/>
        <dbReference type="ChEBI" id="CHEBI:33384"/>
        <dbReference type="ChEBI" id="CHEBI:57287"/>
        <dbReference type="ChEBI" id="CHEBI:57288"/>
        <dbReference type="ChEBI" id="CHEBI:58340"/>
        <dbReference type="EC" id="2.3.1.30"/>
    </reaction>
</comment>
<keyword evidence="3 6" id="KW-0808">Transferase</keyword>
<protein>
    <recommendedName>
        <fullName evidence="2 6">Serine acetyltransferase</fullName>
        <ecNumber evidence="6">2.3.1.30</ecNumber>
    </recommendedName>
</protein>
<dbReference type="PANTHER" id="PTHR42811">
    <property type="entry name" value="SERINE ACETYLTRANSFERASE"/>
    <property type="match status" value="1"/>
</dbReference>
<dbReference type="PIRSF" id="PIRSF000441">
    <property type="entry name" value="CysE"/>
    <property type="match status" value="1"/>
</dbReference>
<proteinExistence type="inferred from homology"/>
<dbReference type="PROSITE" id="PS00101">
    <property type="entry name" value="HEXAPEP_TRANSFERASES"/>
    <property type="match status" value="1"/>
</dbReference>
<dbReference type="RefSeq" id="WP_160810890.1">
    <property type="nucleotide sequence ID" value="NZ_WWFF01000001.1"/>
</dbReference>
<dbReference type="CDD" id="cd03354">
    <property type="entry name" value="LbH_SAT"/>
    <property type="match status" value="1"/>
</dbReference>
<comment type="caution">
    <text evidence="7">The sequence shown here is derived from an EMBL/GenBank/DDBJ whole genome shotgun (WGS) entry which is preliminary data.</text>
</comment>
<keyword evidence="4" id="KW-0677">Repeat</keyword>
<evidence type="ECO:0000256" key="6">
    <source>
        <dbReference type="PIRNR" id="PIRNR000441"/>
    </source>
</evidence>
<dbReference type="GO" id="GO:0006535">
    <property type="term" value="P:cysteine biosynthetic process from serine"/>
    <property type="evidence" value="ECO:0007669"/>
    <property type="project" value="InterPro"/>
</dbReference>
<evidence type="ECO:0000313" key="7">
    <source>
        <dbReference type="EMBL" id="MYN52858.1"/>
    </source>
</evidence>
<evidence type="ECO:0000256" key="1">
    <source>
        <dbReference type="ARBA" id="ARBA00007274"/>
    </source>
</evidence>
<evidence type="ECO:0000256" key="3">
    <source>
        <dbReference type="ARBA" id="ARBA00022679"/>
    </source>
</evidence>
<organism evidence="7 8">
    <name type="scientific">Lactobacillus crispatus</name>
    <dbReference type="NCBI Taxonomy" id="47770"/>
    <lineage>
        <taxon>Bacteria</taxon>
        <taxon>Bacillati</taxon>
        <taxon>Bacillota</taxon>
        <taxon>Bacilli</taxon>
        <taxon>Lactobacillales</taxon>
        <taxon>Lactobacillaceae</taxon>
        <taxon>Lactobacillus</taxon>
    </lineage>
</organism>
<keyword evidence="5 6" id="KW-0012">Acyltransferase</keyword>
<dbReference type="EC" id="2.3.1.30" evidence="6"/>